<comment type="caution">
    <text evidence="1">The sequence shown here is derived from an EMBL/GenBank/DDBJ whole genome shotgun (WGS) entry which is preliminary data.</text>
</comment>
<reference evidence="1 2" key="1">
    <citation type="submission" date="2024-04" db="EMBL/GenBank/DDBJ databases">
        <title>Tritrichomonas musculus Genome.</title>
        <authorList>
            <person name="Alves-Ferreira E."/>
            <person name="Grigg M."/>
            <person name="Lorenzi H."/>
            <person name="Galac M."/>
        </authorList>
    </citation>
    <scope>NUCLEOTIDE SEQUENCE [LARGE SCALE GENOMIC DNA]</scope>
    <source>
        <strain evidence="1 2">EAF2021</strain>
    </source>
</reference>
<organism evidence="1 2">
    <name type="scientific">Tritrichomonas musculus</name>
    <dbReference type="NCBI Taxonomy" id="1915356"/>
    <lineage>
        <taxon>Eukaryota</taxon>
        <taxon>Metamonada</taxon>
        <taxon>Parabasalia</taxon>
        <taxon>Tritrichomonadida</taxon>
        <taxon>Tritrichomonadidae</taxon>
        <taxon>Tritrichomonas</taxon>
    </lineage>
</organism>
<gene>
    <name evidence="1" type="ORF">M9Y10_032849</name>
</gene>
<dbReference type="EMBL" id="JAPFFF010000054">
    <property type="protein sequence ID" value="KAK8838810.1"/>
    <property type="molecule type" value="Genomic_DNA"/>
</dbReference>
<proteinExistence type="predicted"/>
<keyword evidence="2" id="KW-1185">Reference proteome</keyword>
<evidence type="ECO:0000313" key="1">
    <source>
        <dbReference type="EMBL" id="KAK8838810.1"/>
    </source>
</evidence>
<evidence type="ECO:0000313" key="2">
    <source>
        <dbReference type="Proteomes" id="UP001470230"/>
    </source>
</evidence>
<sequence>MDGRIFVELINKLNGALKTSNVEEAINVIEEISNHITPSSFLNHSTLMDEVLANIFTRSVDPKPAISLACQEFLGRWLSFYSAFAPIEFFRMVKKHSKTLPRFMFKVLPPFVSAYGQYFDLHSPDLITSFQTIIEATEPQYLCSMKKQIWTLYRDNSTIENISSLISKLLRTPDSSFAVSVLVRKCPEQLVEQVFQTATFDYILSFLQNLPLYVKFETLTVSVRVADAIFCKMGDIETAYQIIPFIVKRKLSADEEACLKPLWPQLMSDSNKASALAALYSASKFGMIPISDVISLLHFSDKSDRDVRVESIRIGFELLHEVPFRDNFIKILKELSQTRQTMQFKCLLDNLTIYFPEMLKINSKAAYEIVNNALSPTPIGENIPASVLRFLNTTENILDPNFTFDVANIIRHYTHLEDYTDLIAPLKELIYKLSLNIDSLNIDYFKPQSYLKLSLVDSIDPHILTEAIDYGLVQFNVLPYVVDKLRLPYCFDGALGSLLLILKQIGFKNNLDYETKECWVSAEDVDRCVESLQDSFTSSEIGQVILSLLRCIVDLYDSVEISSRLKTILHEIARCLLFALPDESISLLIKLRESNINFQYASSKFYANYVRTYGEIEKAVAKDRDKIIDACMEDYDIAQTYAPVLNQPLPPLPTYHAFEGLDQHKQWLELSREHFLPEQVVLPVKKIELPVKKFLLKRVEIQEGIPGIMSGKYMLLITFMYFSDRLLPIRFEDLEEFVIKSKDTRLFVGFFNYACKHNYETQRLEEWTERIKNNGSSIAFYAVSLFLQSIHVDLSNPPPCILNFITRSLNFLGIVHFSKKSVAKAFFKHSGVKWFFIRSIVSLDVSYFDNYPLIQVEFADASKREKIYIDYFDSLEDQSDLQVLVNIFISLSSIYFHTKITYNKFFFPICHKNLLSFVVIPSYPIQVSFSDEFFNSLLNLIDRQTQRLPMRFFNFFVQCKMQANYWKRLRQIITSKIPRLLVPPFLFNLLPCLHFNSNPVYQLTIEDVDKFRHRPPSFSRAFCRSLVIPIAPIMSQKFILDLISYLTPVFPALSYPILPVTKSASLYDKILLRIIEPTPDMFTVVSRETFFMFKAAMKFANPLKKNELAMQFLKTLVSEESHITFVALACHELKKLSNIGNLISMREIVNGKNFLMYCIMLRRLERMREENWDDMVLSKLESEEKKKIFSELGTNHIMKRLISWEA</sequence>
<name>A0ABR2GY02_9EUKA</name>
<dbReference type="Proteomes" id="UP001470230">
    <property type="component" value="Unassembled WGS sequence"/>
</dbReference>
<accession>A0ABR2GY02</accession>
<protein>
    <submittedName>
        <fullName evidence="1">Uncharacterized protein</fullName>
    </submittedName>
</protein>